<sequence>MNKILFSLVVLVTYSCVDTDADILSSDPLTVEGEIKENAFAEIRLTNSLFFEGIIDSLEIAKSIETKALVEISNGETSEILTLKREDSKFPFLYYRSNIIKGELGKNYDLSITIRGKTFISSTELPEKSEILDINFLEYIEDGVSDPDYRDVKLTVSNDVSSTKYFKVLIRNENEDKFGLGSPFIFNTENISTDSFPLVVRYLKFDDGHKENQFKVNQAMVLQLVAITKEQFDFWKSVKGDESTFVENSSFTNEVVTNISNGAFGYWSGENVESIRFKILEE</sequence>
<organism evidence="1 2">
    <name type="scientific">Flavivirga jejuensis</name>
    <dbReference type="NCBI Taxonomy" id="870487"/>
    <lineage>
        <taxon>Bacteria</taxon>
        <taxon>Pseudomonadati</taxon>
        <taxon>Bacteroidota</taxon>
        <taxon>Flavobacteriia</taxon>
        <taxon>Flavobacteriales</taxon>
        <taxon>Flavobacteriaceae</taxon>
        <taxon>Flavivirga</taxon>
    </lineage>
</organism>
<name>A0ABT8WV06_9FLAO</name>
<dbReference type="Proteomes" id="UP001176806">
    <property type="component" value="Unassembled WGS sequence"/>
</dbReference>
<dbReference type="PROSITE" id="PS51257">
    <property type="entry name" value="PROKAR_LIPOPROTEIN"/>
    <property type="match status" value="1"/>
</dbReference>
<dbReference type="RefSeq" id="WP_303304335.1">
    <property type="nucleotide sequence ID" value="NZ_BAABDA010000064.1"/>
</dbReference>
<comment type="caution">
    <text evidence="1">The sequence shown here is derived from an EMBL/GenBank/DDBJ whole genome shotgun (WGS) entry which is preliminary data.</text>
</comment>
<gene>
    <name evidence="1" type="ORF">Q4Q40_22605</name>
</gene>
<protein>
    <submittedName>
        <fullName evidence="1">DUF4249 family protein</fullName>
    </submittedName>
</protein>
<keyword evidence="2" id="KW-1185">Reference proteome</keyword>
<accession>A0ABT8WV06</accession>
<dbReference type="Pfam" id="PF14054">
    <property type="entry name" value="DUF4249"/>
    <property type="match status" value="1"/>
</dbReference>
<evidence type="ECO:0000313" key="2">
    <source>
        <dbReference type="Proteomes" id="UP001176806"/>
    </source>
</evidence>
<dbReference type="EMBL" id="JAUOEL010000010">
    <property type="protein sequence ID" value="MDO5977001.1"/>
    <property type="molecule type" value="Genomic_DNA"/>
</dbReference>
<reference evidence="1" key="1">
    <citation type="submission" date="2023-07" db="EMBL/GenBank/DDBJ databases">
        <title>Two novel species in the genus Flavivirga.</title>
        <authorList>
            <person name="Kwon K."/>
        </authorList>
    </citation>
    <scope>NUCLEOTIDE SEQUENCE</scope>
    <source>
        <strain evidence="1">KACC 14158</strain>
    </source>
</reference>
<evidence type="ECO:0000313" key="1">
    <source>
        <dbReference type="EMBL" id="MDO5977001.1"/>
    </source>
</evidence>
<dbReference type="InterPro" id="IPR025345">
    <property type="entry name" value="DUF4249"/>
</dbReference>
<proteinExistence type="predicted"/>